<dbReference type="Proteomes" id="UP000652760">
    <property type="component" value="Unassembled WGS sequence"/>
</dbReference>
<dbReference type="RefSeq" id="WP_200193511.1">
    <property type="nucleotide sequence ID" value="NZ_JAENHM010000035.1"/>
</dbReference>
<dbReference type="EMBL" id="JAENHM010000035">
    <property type="protein sequence ID" value="MBK1838235.1"/>
    <property type="molecule type" value="Genomic_DNA"/>
</dbReference>
<accession>A0ABS1F481</accession>
<organism evidence="1 2">
    <name type="scientific">Azospirillum endophyticum</name>
    <dbReference type="NCBI Taxonomy" id="2800326"/>
    <lineage>
        <taxon>Bacteria</taxon>
        <taxon>Pseudomonadati</taxon>
        <taxon>Pseudomonadota</taxon>
        <taxon>Alphaproteobacteria</taxon>
        <taxon>Rhodospirillales</taxon>
        <taxon>Azospirillaceae</taxon>
        <taxon>Azospirillum</taxon>
    </lineage>
</organism>
<comment type="caution">
    <text evidence="1">The sequence shown here is derived from an EMBL/GenBank/DDBJ whole genome shotgun (WGS) entry which is preliminary data.</text>
</comment>
<proteinExistence type="predicted"/>
<dbReference type="SUPFAM" id="SSF89796">
    <property type="entry name" value="CoA-transferase family III (CaiB/BaiF)"/>
    <property type="match status" value="2"/>
</dbReference>
<protein>
    <submittedName>
        <fullName evidence="1">CoA transferase</fullName>
    </submittedName>
</protein>
<dbReference type="GO" id="GO:0016740">
    <property type="term" value="F:transferase activity"/>
    <property type="evidence" value="ECO:0007669"/>
    <property type="project" value="UniProtKB-KW"/>
</dbReference>
<keyword evidence="2" id="KW-1185">Reference proteome</keyword>
<dbReference type="InterPro" id="IPR023606">
    <property type="entry name" value="CoA-Trfase_III_dom_1_sf"/>
</dbReference>
<name>A0ABS1F481_9PROT</name>
<reference evidence="2" key="1">
    <citation type="submission" date="2021-01" db="EMBL/GenBank/DDBJ databases">
        <title>Genome public.</title>
        <authorList>
            <person name="Liu C."/>
            <person name="Sun Q."/>
        </authorList>
    </citation>
    <scope>NUCLEOTIDE SEQUENCE [LARGE SCALE GENOMIC DNA]</scope>
    <source>
        <strain evidence="2">YIM B02556</strain>
    </source>
</reference>
<dbReference type="InterPro" id="IPR003673">
    <property type="entry name" value="CoA-Trfase_fam_III"/>
</dbReference>
<dbReference type="PANTHER" id="PTHR48228:SF4">
    <property type="entry name" value="BLR3030 PROTEIN"/>
    <property type="match status" value="1"/>
</dbReference>
<gene>
    <name evidence="1" type="ORF">JHL17_12495</name>
</gene>
<dbReference type="Pfam" id="PF02515">
    <property type="entry name" value="CoA_transf_3"/>
    <property type="match status" value="1"/>
</dbReference>
<dbReference type="PANTHER" id="PTHR48228">
    <property type="entry name" value="SUCCINYL-COA--D-CITRAMALATE COA-TRANSFERASE"/>
    <property type="match status" value="1"/>
</dbReference>
<evidence type="ECO:0000313" key="2">
    <source>
        <dbReference type="Proteomes" id="UP000652760"/>
    </source>
</evidence>
<evidence type="ECO:0000313" key="1">
    <source>
        <dbReference type="EMBL" id="MBK1838235.1"/>
    </source>
</evidence>
<dbReference type="Gene3D" id="3.40.50.10540">
    <property type="entry name" value="Crotonobetainyl-coa:carnitine coa-transferase, domain 1"/>
    <property type="match status" value="1"/>
</dbReference>
<sequence length="467" mass="49944">MALMNGDSGSPQRTALAAIWRAAGGDDRLLDSVELRGEGNLPSVFAVSALATAAMAAAGLAVAEFKEAAFGHSPSVTVDHHLASLWFGTSVKPLGWNLPPAWDPIAGDYEARDGWIRLHTNAVHHRDAALRCLGASPDRDAVAAAVRRRDADALESAVVGEGGCAAAMRDLVSWRSHPQGQAVAREPLLWCEAQEPSGAVRPPARPPARPERPLAGVKVLDLTRVLAGPTATRFLAGFGAEVLRIDPPWWDEPALLPEMTLGKRRARLDLRDPDQRTRFTELLAQADLLVHGYRADALEGLGLDLGTRQRLRPGLIDVSLNAYGWTGPWRNRRGFDSLVQMSGGIAAEGMRRYGSDRPSPLPVQALDHAAGYLLATAAVRGLTRRLADGRGSSWRTSLARVGALLAKLPSLENGSSMPAADARDFVGGPEDTAWGPALRLKPAATVEGSPIRWDRPAGLLGTDEARW</sequence>
<keyword evidence="1" id="KW-0808">Transferase</keyword>
<dbReference type="InterPro" id="IPR050509">
    <property type="entry name" value="CoA-transferase_III"/>
</dbReference>